<keyword evidence="1" id="KW-0812">Transmembrane</keyword>
<keyword evidence="1" id="KW-1133">Transmembrane helix</keyword>
<evidence type="ECO:0000313" key="3">
    <source>
        <dbReference type="Proteomes" id="UP001589608"/>
    </source>
</evidence>
<dbReference type="RefSeq" id="WP_223093969.1">
    <property type="nucleotide sequence ID" value="NZ_CP061913.1"/>
</dbReference>
<reference evidence="2 3" key="1">
    <citation type="submission" date="2024-09" db="EMBL/GenBank/DDBJ databases">
        <authorList>
            <person name="Sun Q."/>
            <person name="Mori K."/>
        </authorList>
    </citation>
    <scope>NUCLEOTIDE SEQUENCE [LARGE SCALE GENOMIC DNA]</scope>
    <source>
        <strain evidence="2 3">JCM 3307</strain>
    </source>
</reference>
<dbReference type="EMBL" id="JBHMCA010000060">
    <property type="protein sequence ID" value="MFB9448849.1"/>
    <property type="molecule type" value="Genomic_DNA"/>
</dbReference>
<proteinExistence type="predicted"/>
<evidence type="ECO:0000256" key="1">
    <source>
        <dbReference type="SAM" id="Phobius"/>
    </source>
</evidence>
<organism evidence="2 3">
    <name type="scientific">Dactylosporangium vinaceum</name>
    <dbReference type="NCBI Taxonomy" id="53362"/>
    <lineage>
        <taxon>Bacteria</taxon>
        <taxon>Bacillati</taxon>
        <taxon>Actinomycetota</taxon>
        <taxon>Actinomycetes</taxon>
        <taxon>Micromonosporales</taxon>
        <taxon>Micromonosporaceae</taxon>
        <taxon>Dactylosporangium</taxon>
    </lineage>
</organism>
<sequence length="60" mass="5989">MSRRPTEPAPAEPGRRLPLRWAFILGVAAFAGVAAESVGGPAAGITAGAIIAGLLHAVLD</sequence>
<comment type="caution">
    <text evidence="2">The sequence shown here is derived from an EMBL/GenBank/DDBJ whole genome shotgun (WGS) entry which is preliminary data.</text>
</comment>
<dbReference type="Proteomes" id="UP001589608">
    <property type="component" value="Unassembled WGS sequence"/>
</dbReference>
<gene>
    <name evidence="2" type="ORF">ACFFTR_37720</name>
</gene>
<evidence type="ECO:0000313" key="2">
    <source>
        <dbReference type="EMBL" id="MFB9448849.1"/>
    </source>
</evidence>
<keyword evidence="3" id="KW-1185">Reference proteome</keyword>
<feature type="transmembrane region" description="Helical" evidence="1">
    <location>
        <begin position="18"/>
        <end position="35"/>
    </location>
</feature>
<feature type="transmembrane region" description="Helical" evidence="1">
    <location>
        <begin position="41"/>
        <end position="59"/>
    </location>
</feature>
<accession>A0ABV5MJ10</accession>
<keyword evidence="1" id="KW-0472">Membrane</keyword>
<protein>
    <submittedName>
        <fullName evidence="2">Uncharacterized protein</fullName>
    </submittedName>
</protein>
<name>A0ABV5MJ10_9ACTN</name>